<dbReference type="Proteomes" id="UP000050381">
    <property type="component" value="Unassembled WGS sequence"/>
</dbReference>
<sequence>MLQGTDDRQHLIALASFLDGRQNAPQLVSDHLRTQVL</sequence>
<evidence type="ECO:0000313" key="1">
    <source>
        <dbReference type="EMBL" id="KPX00420.1"/>
    </source>
</evidence>
<reference evidence="1 2" key="1">
    <citation type="submission" date="2015-09" db="EMBL/GenBank/DDBJ databases">
        <title>Genome announcement of multiple Pseudomonas syringae strains.</title>
        <authorList>
            <person name="Thakur S."/>
            <person name="Wang P.W."/>
            <person name="Gong Y."/>
            <person name="Weir B.S."/>
            <person name="Guttman D.S."/>
        </authorList>
    </citation>
    <scope>NUCLEOTIDE SEQUENCE [LARGE SCALE GENOMIC DNA]</scope>
    <source>
        <strain evidence="1 2">ICMP9419</strain>
    </source>
</reference>
<organism evidence="1 2">
    <name type="scientific">Pseudomonas syringae pv. castaneae</name>
    <dbReference type="NCBI Taxonomy" id="264450"/>
    <lineage>
        <taxon>Bacteria</taxon>
        <taxon>Pseudomonadati</taxon>
        <taxon>Pseudomonadota</taxon>
        <taxon>Gammaproteobacteria</taxon>
        <taxon>Pseudomonadales</taxon>
        <taxon>Pseudomonadaceae</taxon>
        <taxon>Pseudomonas</taxon>
        <taxon>Pseudomonas syringae</taxon>
    </lineage>
</organism>
<evidence type="ECO:0000313" key="2">
    <source>
        <dbReference type="Proteomes" id="UP000050381"/>
    </source>
</evidence>
<dbReference type="PATRIC" id="fig|264450.4.peg.1051"/>
<dbReference type="EMBL" id="LJQD01000011">
    <property type="protein sequence ID" value="KPX00420.1"/>
    <property type="molecule type" value="Genomic_DNA"/>
</dbReference>
<comment type="caution">
    <text evidence="1">The sequence shown here is derived from an EMBL/GenBank/DDBJ whole genome shotgun (WGS) entry which is preliminary data.</text>
</comment>
<accession>A0A0P9N602</accession>
<proteinExistence type="predicted"/>
<protein>
    <submittedName>
        <fullName evidence="1">Uncharacterized protein</fullName>
    </submittedName>
</protein>
<dbReference type="AlphaFoldDB" id="A0A0P9N602"/>
<name>A0A0P9N602_PSESX</name>
<gene>
    <name evidence="1" type="ORF">ALO79_100298</name>
</gene>